<dbReference type="GO" id="GO:0052816">
    <property type="term" value="F:long-chain fatty acyl-CoA hydrolase activity"/>
    <property type="evidence" value="ECO:0007669"/>
    <property type="project" value="TreeGrafter"/>
</dbReference>
<evidence type="ECO:0000313" key="4">
    <source>
        <dbReference type="Proteomes" id="UP000005237"/>
    </source>
</evidence>
<dbReference type="EnsemblMetazoa" id="CJA41112.1">
    <property type="protein sequence ID" value="CJA41112.1"/>
    <property type="gene ID" value="WBGene00216960"/>
</dbReference>
<dbReference type="AlphaFoldDB" id="A0A8R1ISY2"/>
<dbReference type="SUPFAM" id="SSF48403">
    <property type="entry name" value="Ankyrin repeat"/>
    <property type="match status" value="1"/>
</dbReference>
<name>A0A8R1ISY2_CAEJA</name>
<dbReference type="InterPro" id="IPR002110">
    <property type="entry name" value="Ankyrin_rpt"/>
</dbReference>
<dbReference type="GO" id="GO:0047499">
    <property type="term" value="F:calcium-independent phospholipase A2 activity"/>
    <property type="evidence" value="ECO:0007669"/>
    <property type="project" value="InterPro"/>
</dbReference>
<organism evidence="3 4">
    <name type="scientific">Caenorhabditis japonica</name>
    <dbReference type="NCBI Taxonomy" id="281687"/>
    <lineage>
        <taxon>Eukaryota</taxon>
        <taxon>Metazoa</taxon>
        <taxon>Ecdysozoa</taxon>
        <taxon>Nematoda</taxon>
        <taxon>Chromadorea</taxon>
        <taxon>Rhabditida</taxon>
        <taxon>Rhabditina</taxon>
        <taxon>Rhabditomorpha</taxon>
        <taxon>Rhabditoidea</taxon>
        <taxon>Rhabditidae</taxon>
        <taxon>Peloderinae</taxon>
        <taxon>Caenorhabditis</taxon>
    </lineage>
</organism>
<dbReference type="InterPro" id="IPR047148">
    <property type="entry name" value="PLPL9"/>
</dbReference>
<dbReference type="GO" id="GO:2000304">
    <property type="term" value="P:positive regulation of ceramide biosynthetic process"/>
    <property type="evidence" value="ECO:0007669"/>
    <property type="project" value="TreeGrafter"/>
</dbReference>
<reference evidence="3" key="2">
    <citation type="submission" date="2022-06" db="UniProtKB">
        <authorList>
            <consortium name="EnsemblMetazoa"/>
        </authorList>
    </citation>
    <scope>IDENTIFICATION</scope>
    <source>
        <strain evidence="3">DF5081</strain>
    </source>
</reference>
<dbReference type="SMART" id="SM00248">
    <property type="entry name" value="ANK"/>
    <property type="match status" value="2"/>
</dbReference>
<keyword evidence="4" id="KW-1185">Reference proteome</keyword>
<dbReference type="Gene3D" id="1.25.40.20">
    <property type="entry name" value="Ankyrin repeat-containing domain"/>
    <property type="match status" value="2"/>
</dbReference>
<evidence type="ECO:0000256" key="2">
    <source>
        <dbReference type="PROSITE-ProRule" id="PRU00023"/>
    </source>
</evidence>
<accession>A0A8R1ISY2</accession>
<dbReference type="InterPro" id="IPR036770">
    <property type="entry name" value="Ankyrin_rpt-contain_sf"/>
</dbReference>
<proteinExistence type="predicted"/>
<dbReference type="GO" id="GO:0005739">
    <property type="term" value="C:mitochondrion"/>
    <property type="evidence" value="ECO:0007669"/>
    <property type="project" value="TreeGrafter"/>
</dbReference>
<evidence type="ECO:0000256" key="1">
    <source>
        <dbReference type="ARBA" id="ARBA00022801"/>
    </source>
</evidence>
<feature type="repeat" description="ANK" evidence="2">
    <location>
        <begin position="95"/>
        <end position="127"/>
    </location>
</feature>
<reference evidence="4" key="1">
    <citation type="submission" date="2010-08" db="EMBL/GenBank/DDBJ databases">
        <authorList>
            <consortium name="Caenorhabditis japonica Sequencing Consortium"/>
            <person name="Wilson R.K."/>
        </authorList>
    </citation>
    <scope>NUCLEOTIDE SEQUENCE [LARGE SCALE GENOMIC DNA]</scope>
    <source>
        <strain evidence="4">DF5081</strain>
    </source>
</reference>
<evidence type="ECO:0000313" key="3">
    <source>
        <dbReference type="EnsemblMetazoa" id="CJA41112.1"/>
    </source>
</evidence>
<protein>
    <submittedName>
        <fullName evidence="3">ANK_REP_REGION domain-containing protein</fullName>
    </submittedName>
</protein>
<dbReference type="PROSITE" id="PS50088">
    <property type="entry name" value="ANK_REPEAT"/>
    <property type="match status" value="1"/>
</dbReference>
<keyword evidence="1" id="KW-0378">Hydrolase</keyword>
<dbReference type="PANTHER" id="PTHR24139">
    <property type="entry name" value="CALCIUM-INDEPENDENT PHOSPHOLIPASE A2"/>
    <property type="match status" value="1"/>
</dbReference>
<sequence length="148" mass="16460">MKRGKLDENSLRKMLELKSDGLSEKETTTGNSVIHCATTKKALILLMEKFRDQTDPEARNAFDQTPLHVFALKDELGLVMTICAYGVDKDARDMNGNTPLHIAVSAGNVDVARMLLCLGANTNIKNRYKETPRHLAARLSDKYGNVQI</sequence>
<dbReference type="Proteomes" id="UP000005237">
    <property type="component" value="Unassembled WGS sequence"/>
</dbReference>
<dbReference type="PROSITE" id="PS50297">
    <property type="entry name" value="ANK_REP_REGION"/>
    <property type="match status" value="1"/>
</dbReference>
<dbReference type="PANTHER" id="PTHR24139:SF34">
    <property type="entry name" value="85_88 KDA CALCIUM-INDEPENDENT PHOSPHOLIPASE A2"/>
    <property type="match status" value="1"/>
</dbReference>
<keyword evidence="2" id="KW-0040">ANK repeat</keyword>
<dbReference type="Pfam" id="PF12796">
    <property type="entry name" value="Ank_2"/>
    <property type="match status" value="1"/>
</dbReference>